<reference evidence="3 4" key="1">
    <citation type="journal article" date="2011" name="Stand. Genomic Sci.">
        <title>Complete genome sequence of Thermomonospora curvata type strain (B9).</title>
        <authorList>
            <person name="Chertkov O."/>
            <person name="Sikorski J."/>
            <person name="Nolan M."/>
            <person name="Lapidus A."/>
            <person name="Lucas S."/>
            <person name="Del Rio T.G."/>
            <person name="Tice H."/>
            <person name="Cheng J.F."/>
            <person name="Goodwin L."/>
            <person name="Pitluck S."/>
            <person name="Liolios K."/>
            <person name="Ivanova N."/>
            <person name="Mavromatis K."/>
            <person name="Mikhailova N."/>
            <person name="Ovchinnikova G."/>
            <person name="Pati A."/>
            <person name="Chen A."/>
            <person name="Palaniappan K."/>
            <person name="Djao O.D."/>
            <person name="Land M."/>
            <person name="Hauser L."/>
            <person name="Chang Y.J."/>
            <person name="Jeffries C.D."/>
            <person name="Brettin T."/>
            <person name="Han C."/>
            <person name="Detter J.C."/>
            <person name="Rohde M."/>
            <person name="Goker M."/>
            <person name="Woyke T."/>
            <person name="Bristow J."/>
            <person name="Eisen J.A."/>
            <person name="Markowitz V."/>
            <person name="Hugenholtz P."/>
            <person name="Klenk H.P."/>
            <person name="Kyrpides N.C."/>
        </authorList>
    </citation>
    <scope>NUCLEOTIDE SEQUENCE [LARGE SCALE GENOMIC DNA]</scope>
    <source>
        <strain evidence="4">ATCC 19995 / DSM 43183 / JCM 3096 / KCTC 9072 / NBRC 15933 / NCIMB 10081 / Henssen B9</strain>
    </source>
</reference>
<dbReference type="PROSITE" id="PS51257">
    <property type="entry name" value="PROKAR_LIPOPROTEIN"/>
    <property type="match status" value="1"/>
</dbReference>
<proteinExistence type="inferred from homology"/>
<dbReference type="CDD" id="cd00865">
    <property type="entry name" value="PEBP_bact_arch"/>
    <property type="match status" value="1"/>
</dbReference>
<dbReference type="Gene3D" id="3.90.280.10">
    <property type="entry name" value="PEBP-like"/>
    <property type="match status" value="1"/>
</dbReference>
<evidence type="ECO:0000256" key="2">
    <source>
        <dbReference type="SAM" id="SignalP"/>
    </source>
</evidence>
<feature type="chain" id="PRO_5038695441" evidence="2">
    <location>
        <begin position="20"/>
        <end position="192"/>
    </location>
</feature>
<dbReference type="Proteomes" id="UP000001918">
    <property type="component" value="Chromosome"/>
</dbReference>
<dbReference type="InterPro" id="IPR008914">
    <property type="entry name" value="PEBP"/>
</dbReference>
<dbReference type="SUPFAM" id="SSF49777">
    <property type="entry name" value="PEBP-like"/>
    <property type="match status" value="1"/>
</dbReference>
<accession>D1ABZ0</accession>
<dbReference type="EMBL" id="CP001738">
    <property type="protein sequence ID" value="ACY97256.1"/>
    <property type="molecule type" value="Genomic_DNA"/>
</dbReference>
<protein>
    <submittedName>
        <fullName evidence="3">PEBP family protein</fullName>
    </submittedName>
</protein>
<dbReference type="AlphaFoldDB" id="D1ABZ0"/>
<dbReference type="OrthoDB" id="9797506at2"/>
<dbReference type="RefSeq" id="WP_012852040.1">
    <property type="nucleotide sequence ID" value="NC_013510.1"/>
</dbReference>
<name>D1ABZ0_THECD</name>
<comment type="similarity">
    <text evidence="1">Belongs to the UPF0098 family.</text>
</comment>
<gene>
    <name evidence="3" type="ordered locus">Tcur_1681</name>
</gene>
<dbReference type="NCBIfam" id="TIGR00481">
    <property type="entry name" value="YbhB/YbcL family Raf kinase inhibitor-like protein"/>
    <property type="match status" value="1"/>
</dbReference>
<dbReference type="KEGG" id="tcu:Tcur_1681"/>
<dbReference type="InterPro" id="IPR036610">
    <property type="entry name" value="PEBP-like_sf"/>
</dbReference>
<dbReference type="Pfam" id="PF01161">
    <property type="entry name" value="PBP"/>
    <property type="match status" value="1"/>
</dbReference>
<keyword evidence="2" id="KW-0732">Signal</keyword>
<evidence type="ECO:0000256" key="1">
    <source>
        <dbReference type="ARBA" id="ARBA00007120"/>
    </source>
</evidence>
<sequence length="192" mass="20247">MKSTSRRPHVAAAAAVALAGAVTGCGLTGHATGTGVDIAEFTVTSPAFHDGKDLPARFACPAYPGGQGRTPPLRWSGAPSQTTKAFAIVVDNPDGSDGAFVNWVLVNIDGTTNELVEGARPEKAVEALNTSKKTAYVPPCPPKGERHRYRFTLYALDERLPLQQGAPLKEALRTIAEHTVGRGRITGNFGTR</sequence>
<dbReference type="PANTHER" id="PTHR30289:SF1">
    <property type="entry name" value="PEBP (PHOSPHATIDYLETHANOLAMINE-BINDING PROTEIN) FAMILY PROTEIN"/>
    <property type="match status" value="1"/>
</dbReference>
<dbReference type="HOGENOM" id="CLU_083918_3_2_11"/>
<organism evidence="3 4">
    <name type="scientific">Thermomonospora curvata (strain ATCC 19995 / DSM 43183 / JCM 3096 / KCTC 9072 / NBRC 15933 / NCIMB 10081 / Henssen B9)</name>
    <dbReference type="NCBI Taxonomy" id="471852"/>
    <lineage>
        <taxon>Bacteria</taxon>
        <taxon>Bacillati</taxon>
        <taxon>Actinomycetota</taxon>
        <taxon>Actinomycetes</taxon>
        <taxon>Streptosporangiales</taxon>
        <taxon>Thermomonosporaceae</taxon>
        <taxon>Thermomonospora</taxon>
    </lineage>
</organism>
<dbReference type="PANTHER" id="PTHR30289">
    <property type="entry name" value="UNCHARACTERIZED PROTEIN YBCL-RELATED"/>
    <property type="match status" value="1"/>
</dbReference>
<dbReference type="STRING" id="471852.Tcur_1681"/>
<feature type="signal peptide" evidence="2">
    <location>
        <begin position="1"/>
        <end position="19"/>
    </location>
</feature>
<evidence type="ECO:0000313" key="4">
    <source>
        <dbReference type="Proteomes" id="UP000001918"/>
    </source>
</evidence>
<dbReference type="eggNOG" id="COG1881">
    <property type="taxonomic scope" value="Bacteria"/>
</dbReference>
<keyword evidence="4" id="KW-1185">Reference proteome</keyword>
<dbReference type="InterPro" id="IPR005247">
    <property type="entry name" value="YbhB_YbcL/LppC-like"/>
</dbReference>
<evidence type="ECO:0000313" key="3">
    <source>
        <dbReference type="EMBL" id="ACY97256.1"/>
    </source>
</evidence>